<evidence type="ECO:0000313" key="4">
    <source>
        <dbReference type="Proteomes" id="UP000031967"/>
    </source>
</evidence>
<reference evidence="3 4" key="1">
    <citation type="submission" date="2014-12" db="EMBL/GenBank/DDBJ databases">
        <title>Draft genome sequence of Paenibacillus kamchatkensis strain B-2647.</title>
        <authorList>
            <person name="Karlyshev A.V."/>
            <person name="Kudryashova E.B."/>
        </authorList>
    </citation>
    <scope>NUCLEOTIDE SEQUENCE [LARGE SCALE GENOMIC DNA]</scope>
    <source>
        <strain evidence="3 4">VKM B-2647</strain>
    </source>
</reference>
<keyword evidence="2" id="KW-0472">Membrane</keyword>
<dbReference type="Proteomes" id="UP000031967">
    <property type="component" value="Unassembled WGS sequence"/>
</dbReference>
<name>A0ABR5AM69_9BACL</name>
<dbReference type="EMBL" id="JXAK01000003">
    <property type="protein sequence ID" value="KIL42094.1"/>
    <property type="molecule type" value="Genomic_DNA"/>
</dbReference>
<keyword evidence="2" id="KW-1133">Transmembrane helix</keyword>
<gene>
    <name evidence="3" type="ORF">SD70_02610</name>
</gene>
<keyword evidence="4" id="KW-1185">Reference proteome</keyword>
<evidence type="ECO:0000256" key="2">
    <source>
        <dbReference type="SAM" id="Phobius"/>
    </source>
</evidence>
<sequence>MELFRSPVLWITVLLQMAGPVLFGFDKWANVIQYLSAFGMAYAVHEYFVRHRREIEHLKKQIAHLHEKHDQLKEVMNNSE</sequence>
<comment type="caution">
    <text evidence="3">The sequence shown here is derived from an EMBL/GenBank/DDBJ whole genome shotgun (WGS) entry which is preliminary data.</text>
</comment>
<accession>A0ABR5AM69</accession>
<evidence type="ECO:0000313" key="3">
    <source>
        <dbReference type="EMBL" id="KIL42094.1"/>
    </source>
</evidence>
<feature type="coiled-coil region" evidence="1">
    <location>
        <begin position="48"/>
        <end position="75"/>
    </location>
</feature>
<organism evidence="3 4">
    <name type="scientific">Gordoniibacillus kamchatkensis</name>
    <dbReference type="NCBI Taxonomy" id="1590651"/>
    <lineage>
        <taxon>Bacteria</taxon>
        <taxon>Bacillati</taxon>
        <taxon>Bacillota</taxon>
        <taxon>Bacilli</taxon>
        <taxon>Bacillales</taxon>
        <taxon>Paenibacillaceae</taxon>
        <taxon>Gordoniibacillus</taxon>
    </lineage>
</organism>
<protein>
    <submittedName>
        <fullName evidence="3">Uncharacterized protein</fullName>
    </submittedName>
</protein>
<dbReference type="RefSeq" id="WP_041045393.1">
    <property type="nucleotide sequence ID" value="NZ_JXAK01000003.1"/>
</dbReference>
<feature type="transmembrane region" description="Helical" evidence="2">
    <location>
        <begin position="7"/>
        <end position="25"/>
    </location>
</feature>
<feature type="transmembrane region" description="Helical" evidence="2">
    <location>
        <begin position="31"/>
        <end position="49"/>
    </location>
</feature>
<keyword evidence="2" id="KW-0812">Transmembrane</keyword>
<evidence type="ECO:0000256" key="1">
    <source>
        <dbReference type="SAM" id="Coils"/>
    </source>
</evidence>
<keyword evidence="1" id="KW-0175">Coiled coil</keyword>
<proteinExistence type="predicted"/>